<dbReference type="Proteomes" id="UP000735302">
    <property type="component" value="Unassembled WGS sequence"/>
</dbReference>
<evidence type="ECO:0000313" key="1">
    <source>
        <dbReference type="EMBL" id="GFO17657.1"/>
    </source>
</evidence>
<gene>
    <name evidence="1" type="ORF">PoB_004416200</name>
</gene>
<name>A0AAV4BFC4_9GAST</name>
<accession>A0AAV4BFC4</accession>
<dbReference type="Gene3D" id="3.10.10.10">
    <property type="entry name" value="HIV Type 1 Reverse Transcriptase, subunit A, domain 1"/>
    <property type="match status" value="1"/>
</dbReference>
<organism evidence="1 2">
    <name type="scientific">Plakobranchus ocellatus</name>
    <dbReference type="NCBI Taxonomy" id="259542"/>
    <lineage>
        <taxon>Eukaryota</taxon>
        <taxon>Metazoa</taxon>
        <taxon>Spiralia</taxon>
        <taxon>Lophotrochozoa</taxon>
        <taxon>Mollusca</taxon>
        <taxon>Gastropoda</taxon>
        <taxon>Heterobranchia</taxon>
        <taxon>Euthyneura</taxon>
        <taxon>Panpulmonata</taxon>
        <taxon>Sacoglossa</taxon>
        <taxon>Placobranchoidea</taxon>
        <taxon>Plakobranchidae</taxon>
        <taxon>Plakobranchus</taxon>
    </lineage>
</organism>
<proteinExistence type="predicted"/>
<comment type="caution">
    <text evidence="1">The sequence shown here is derived from an EMBL/GenBank/DDBJ whole genome shotgun (WGS) entry which is preliminary data.</text>
</comment>
<evidence type="ECO:0000313" key="2">
    <source>
        <dbReference type="Proteomes" id="UP000735302"/>
    </source>
</evidence>
<dbReference type="EMBL" id="BLXT01004871">
    <property type="protein sequence ID" value="GFO17657.1"/>
    <property type="molecule type" value="Genomic_DNA"/>
</dbReference>
<protein>
    <submittedName>
        <fullName evidence="1">Zinc finger protein</fullName>
    </submittedName>
</protein>
<reference evidence="1 2" key="1">
    <citation type="journal article" date="2021" name="Elife">
        <title>Chloroplast acquisition without the gene transfer in kleptoplastic sea slugs, Plakobranchus ocellatus.</title>
        <authorList>
            <person name="Maeda T."/>
            <person name="Takahashi S."/>
            <person name="Yoshida T."/>
            <person name="Shimamura S."/>
            <person name="Takaki Y."/>
            <person name="Nagai Y."/>
            <person name="Toyoda A."/>
            <person name="Suzuki Y."/>
            <person name="Arimoto A."/>
            <person name="Ishii H."/>
            <person name="Satoh N."/>
            <person name="Nishiyama T."/>
            <person name="Hasebe M."/>
            <person name="Maruyama T."/>
            <person name="Minagawa J."/>
            <person name="Obokata J."/>
            <person name="Shigenobu S."/>
        </authorList>
    </citation>
    <scope>NUCLEOTIDE SEQUENCE [LARGE SCALE GENOMIC DNA]</scope>
</reference>
<dbReference type="Gene3D" id="3.30.70.270">
    <property type="match status" value="1"/>
</dbReference>
<dbReference type="InterPro" id="IPR043128">
    <property type="entry name" value="Rev_trsase/Diguanyl_cyclase"/>
</dbReference>
<dbReference type="AlphaFoldDB" id="A0AAV4BFC4"/>
<dbReference type="InterPro" id="IPR043502">
    <property type="entry name" value="DNA/RNA_pol_sf"/>
</dbReference>
<dbReference type="SUPFAM" id="SSF56672">
    <property type="entry name" value="DNA/RNA polymerases"/>
    <property type="match status" value="1"/>
</dbReference>
<sequence length="182" mass="21278">MLQERNMAICDAKVLPFLPKAKALVFTLEGGIQFWCGSDDSMDTQRKSLHDRFDDWEPDVPEKLEQETGKMLDTNSRYWQIPVRLQHIPKTAFMTMDRKESLRMPFAMNSGATVTRAMEGTLHGRVRIRPIGQHSVRTLMELFRRLQWVNFTVRLTKFVHGGRKIDFLGHREKEQSVSRTRT</sequence>
<keyword evidence="2" id="KW-1185">Reference proteome</keyword>